<name>W7DEC0_9LIST</name>
<accession>W7DEC0</accession>
<dbReference type="Pfam" id="PF10665">
    <property type="entry name" value="Minor_capsid_1"/>
    <property type="match status" value="1"/>
</dbReference>
<reference evidence="1 2" key="1">
    <citation type="submission" date="2012-12" db="EMBL/GenBank/DDBJ databases">
        <title>Novel taxa of Listeriaceae from agricultural environments in the United States.</title>
        <authorList>
            <person name="den Bakker H.C."/>
            <person name="Allred A."/>
            <person name="Warchocki S."/>
            <person name="Wright E.M."/>
            <person name="Burrell A."/>
            <person name="Nightingale K.K."/>
            <person name="Kephart D."/>
            <person name="Wiedmann M."/>
        </authorList>
    </citation>
    <scope>NUCLEOTIDE SEQUENCE [LARGE SCALE GENOMIC DNA]</scope>
    <source>
        <strain evidence="1 2">FSL S10-1203</strain>
    </source>
</reference>
<dbReference type="InterPro" id="IPR019612">
    <property type="entry name" value="Minor_capsid_put"/>
</dbReference>
<dbReference type="RefSeq" id="WP_036064895.1">
    <property type="nucleotide sequence ID" value="NZ_AODM01000066.1"/>
</dbReference>
<proteinExistence type="predicted"/>
<dbReference type="AlphaFoldDB" id="W7DEC0"/>
<protein>
    <submittedName>
        <fullName evidence="1">Protein gp9</fullName>
    </submittedName>
</protein>
<dbReference type="PATRIC" id="fig|1265822.4.peg.3678"/>
<dbReference type="EMBL" id="AODM01000066">
    <property type="protein sequence ID" value="EUJ47655.1"/>
    <property type="molecule type" value="Genomic_DNA"/>
</dbReference>
<organism evidence="1 2">
    <name type="scientific">Listeria fleischmannii FSL S10-1203</name>
    <dbReference type="NCBI Taxonomy" id="1265822"/>
    <lineage>
        <taxon>Bacteria</taxon>
        <taxon>Bacillati</taxon>
        <taxon>Bacillota</taxon>
        <taxon>Bacilli</taxon>
        <taxon>Bacillales</taxon>
        <taxon>Listeriaceae</taxon>
        <taxon>Listeria</taxon>
    </lineage>
</organism>
<sequence length="114" mass="13121">MVNISPIPPQLLPHQFDYFEIQGKGRYGAKFKEGVSIRRARISLEKKIIVNQQAKSIELNGDLYMDAKNTQPFIELVPDSYIVWNGEKIRVSAVTGVYDSDKLHHYKIKLSNWS</sequence>
<evidence type="ECO:0000313" key="2">
    <source>
        <dbReference type="Proteomes" id="UP000019241"/>
    </source>
</evidence>
<dbReference type="Proteomes" id="UP000019241">
    <property type="component" value="Unassembled WGS sequence"/>
</dbReference>
<comment type="caution">
    <text evidence="1">The sequence shown here is derived from an EMBL/GenBank/DDBJ whole genome shotgun (WGS) entry which is preliminary data.</text>
</comment>
<evidence type="ECO:0000313" key="1">
    <source>
        <dbReference type="EMBL" id="EUJ47655.1"/>
    </source>
</evidence>
<gene>
    <name evidence="1" type="ORF">MCOL2_18084</name>
</gene>